<name>K0T0M3_THAOC</name>
<proteinExistence type="predicted"/>
<protein>
    <submittedName>
        <fullName evidence="1">Uncharacterized protein</fullName>
    </submittedName>
</protein>
<sequence>PNFLLLVASANLRKPNFYFSWLLQTSNSPTSTPEVGFFLSLTLYAIKDQGRDKEKPVQRMDKMHLNNRQLVSLGGILSGRAGRDNFLRDWSRVKRSPLGVMEQRGIPAKIESLKADNEETQRK</sequence>
<reference evidence="1 2" key="1">
    <citation type="journal article" date="2012" name="Genome Biol.">
        <title>Genome and low-iron response of an oceanic diatom adapted to chronic iron limitation.</title>
        <authorList>
            <person name="Lommer M."/>
            <person name="Specht M."/>
            <person name="Roy A.S."/>
            <person name="Kraemer L."/>
            <person name="Andreson R."/>
            <person name="Gutowska M.A."/>
            <person name="Wolf J."/>
            <person name="Bergner S.V."/>
            <person name="Schilhabel M.B."/>
            <person name="Klostermeier U.C."/>
            <person name="Beiko R.G."/>
            <person name="Rosenstiel P."/>
            <person name="Hippler M."/>
            <person name="Laroche J."/>
        </authorList>
    </citation>
    <scope>NUCLEOTIDE SEQUENCE [LARGE SCALE GENOMIC DNA]</scope>
    <source>
        <strain evidence="1 2">CCMP1005</strain>
    </source>
</reference>
<comment type="caution">
    <text evidence="1">The sequence shown here is derived from an EMBL/GenBank/DDBJ whole genome shotgun (WGS) entry which is preliminary data.</text>
</comment>
<accession>K0T0M3</accession>
<dbReference type="AlphaFoldDB" id="K0T0M3"/>
<feature type="non-terminal residue" evidence="1">
    <location>
        <position position="1"/>
    </location>
</feature>
<keyword evidence="2" id="KW-1185">Reference proteome</keyword>
<dbReference type="Proteomes" id="UP000266841">
    <property type="component" value="Unassembled WGS sequence"/>
</dbReference>
<organism evidence="1 2">
    <name type="scientific">Thalassiosira oceanica</name>
    <name type="common">Marine diatom</name>
    <dbReference type="NCBI Taxonomy" id="159749"/>
    <lineage>
        <taxon>Eukaryota</taxon>
        <taxon>Sar</taxon>
        <taxon>Stramenopiles</taxon>
        <taxon>Ochrophyta</taxon>
        <taxon>Bacillariophyta</taxon>
        <taxon>Coscinodiscophyceae</taxon>
        <taxon>Thalassiosirophycidae</taxon>
        <taxon>Thalassiosirales</taxon>
        <taxon>Thalassiosiraceae</taxon>
        <taxon>Thalassiosira</taxon>
    </lineage>
</organism>
<evidence type="ECO:0000313" key="2">
    <source>
        <dbReference type="Proteomes" id="UP000266841"/>
    </source>
</evidence>
<dbReference type="EMBL" id="AGNL01008145">
    <property type="protein sequence ID" value="EJK70709.1"/>
    <property type="molecule type" value="Genomic_DNA"/>
</dbReference>
<gene>
    <name evidence="1" type="ORF">THAOC_07910</name>
</gene>
<evidence type="ECO:0000313" key="1">
    <source>
        <dbReference type="EMBL" id="EJK70709.1"/>
    </source>
</evidence>